<dbReference type="KEGG" id="halz:E5139_06165"/>
<dbReference type="EMBL" id="CP039375">
    <property type="protein sequence ID" value="QCD65243.1"/>
    <property type="molecule type" value="Genomic_DNA"/>
</dbReference>
<dbReference type="AlphaFoldDB" id="A0A4D6KHD0"/>
<evidence type="ECO:0000313" key="1">
    <source>
        <dbReference type="EMBL" id="QCD65243.1"/>
    </source>
</evidence>
<reference evidence="1 2" key="2">
    <citation type="submission" date="2019-04" db="EMBL/GenBank/DDBJ databases">
        <authorList>
            <person name="Yang S."/>
            <person name="Wei W."/>
        </authorList>
    </citation>
    <scope>NUCLEOTIDE SEQUENCE [LARGE SCALE GENOMIC DNA]</scope>
    <source>
        <strain evidence="2">ZP60</strain>
    </source>
</reference>
<dbReference type="OMA" id="KGAFTHS"/>
<dbReference type="RefSeq" id="WP_015761582.1">
    <property type="nucleotide sequence ID" value="NZ_CP039375.1"/>
</dbReference>
<evidence type="ECO:0000313" key="2">
    <source>
        <dbReference type="Proteomes" id="UP000297053"/>
    </source>
</evidence>
<proteinExistence type="predicted"/>
<accession>A0A4D6KHD0</accession>
<organism evidence="1 2">
    <name type="scientific">Halomicrobium mukohataei</name>
    <dbReference type="NCBI Taxonomy" id="57705"/>
    <lineage>
        <taxon>Archaea</taxon>
        <taxon>Methanobacteriati</taxon>
        <taxon>Methanobacteriota</taxon>
        <taxon>Stenosarchaea group</taxon>
        <taxon>Halobacteria</taxon>
        <taxon>Halobacteriales</taxon>
        <taxon>Haloarculaceae</taxon>
        <taxon>Halomicrobium</taxon>
    </lineage>
</organism>
<dbReference type="Proteomes" id="UP000297053">
    <property type="component" value="Chromosome"/>
</dbReference>
<name>A0A4D6KHD0_9EURY</name>
<reference evidence="1 2" key="1">
    <citation type="submission" date="2019-04" db="EMBL/GenBank/DDBJ databases">
        <title>Complete genome sequence of Arthrobacter sp. ZXY-2 associated with effective atrazine degradation and salt adaptation.</title>
        <authorList>
            <person name="Zhao X."/>
        </authorList>
    </citation>
    <scope>NUCLEOTIDE SEQUENCE [LARGE SCALE GENOMIC DNA]</scope>
    <source>
        <strain evidence="2">ZP60</strain>
    </source>
</reference>
<gene>
    <name evidence="1" type="ORF">E5139_06165</name>
</gene>
<sequence>MRTVTRNLLLGIGVVLVLLLALGAAPSLLRSGDPYYVSATPVGEVDANETNVTSGPNATAVGGDALSERTHPFTTTAIADAGANQTGYSEPYWRGPVGIKGAFTHSPFDELAALRQRNPRAADGESVRLAHNGTLYRIGVTQDRA</sequence>
<protein>
    <submittedName>
        <fullName evidence="1">Uncharacterized protein</fullName>
    </submittedName>
</protein>
<dbReference type="GeneID" id="42178503"/>